<name>A0A1F7YMH1_9BACT</name>
<feature type="signal peptide" evidence="3">
    <location>
        <begin position="1"/>
        <end position="23"/>
    </location>
</feature>
<sequence>MKIKLAILGVVAFLFASVSSVSASEGVTELRNIVGEDSRCVAYSVLMENNKFTILLNCRDILYPGGTSILHYVVWTQPIGGGNPLRMGTVGLGKKEFATSKPFSGIFVTKESSSSPKSPQGPVMMQGNVRSSELLETRTEDRPVEINTEESTDETQTPSPTAEPQRSSLGTRLLVIGGIVAFLALFGVVLVIFVITRR</sequence>
<keyword evidence="2" id="KW-1133">Transmembrane helix</keyword>
<feature type="chain" id="PRO_5009533822" evidence="3">
    <location>
        <begin position="24"/>
        <end position="198"/>
    </location>
</feature>
<feature type="region of interest" description="Disordered" evidence="1">
    <location>
        <begin position="108"/>
        <end position="167"/>
    </location>
</feature>
<feature type="compositionally biased region" description="Basic and acidic residues" evidence="1">
    <location>
        <begin position="133"/>
        <end position="144"/>
    </location>
</feature>
<reference evidence="4 5" key="1">
    <citation type="journal article" date="2016" name="Nat. Commun.">
        <title>Thousands of microbial genomes shed light on interconnected biogeochemical processes in an aquifer system.</title>
        <authorList>
            <person name="Anantharaman K."/>
            <person name="Brown C.T."/>
            <person name="Hug L.A."/>
            <person name="Sharon I."/>
            <person name="Castelle C.J."/>
            <person name="Probst A.J."/>
            <person name="Thomas B.C."/>
            <person name="Singh A."/>
            <person name="Wilkins M.J."/>
            <person name="Karaoz U."/>
            <person name="Brodie E.L."/>
            <person name="Williams K.H."/>
            <person name="Hubbard S.S."/>
            <person name="Banfield J.F."/>
        </authorList>
    </citation>
    <scope>NUCLEOTIDE SEQUENCE [LARGE SCALE GENOMIC DNA]</scope>
</reference>
<feature type="transmembrane region" description="Helical" evidence="2">
    <location>
        <begin position="173"/>
        <end position="195"/>
    </location>
</feature>
<evidence type="ECO:0000256" key="1">
    <source>
        <dbReference type="SAM" id="MobiDB-lite"/>
    </source>
</evidence>
<keyword evidence="3" id="KW-0732">Signal</keyword>
<protein>
    <submittedName>
        <fullName evidence="4">Uncharacterized protein</fullName>
    </submittedName>
</protein>
<evidence type="ECO:0000313" key="4">
    <source>
        <dbReference type="EMBL" id="OGM28531.1"/>
    </source>
</evidence>
<proteinExistence type="predicted"/>
<keyword evidence="2" id="KW-0812">Transmembrane</keyword>
<dbReference type="STRING" id="1802500.A2801_03750"/>
<gene>
    <name evidence="4" type="ORF">A2801_03750</name>
</gene>
<keyword evidence="2" id="KW-0472">Membrane</keyword>
<evidence type="ECO:0000313" key="5">
    <source>
        <dbReference type="Proteomes" id="UP000177263"/>
    </source>
</evidence>
<feature type="compositionally biased region" description="Polar residues" evidence="1">
    <location>
        <begin position="154"/>
        <end position="167"/>
    </location>
</feature>
<evidence type="ECO:0000256" key="3">
    <source>
        <dbReference type="SAM" id="SignalP"/>
    </source>
</evidence>
<dbReference type="AlphaFoldDB" id="A0A1F7YMH1"/>
<dbReference type="Proteomes" id="UP000177263">
    <property type="component" value="Unassembled WGS sequence"/>
</dbReference>
<dbReference type="EMBL" id="MGGM01000028">
    <property type="protein sequence ID" value="OGM28531.1"/>
    <property type="molecule type" value="Genomic_DNA"/>
</dbReference>
<evidence type="ECO:0000256" key="2">
    <source>
        <dbReference type="SAM" id="Phobius"/>
    </source>
</evidence>
<comment type="caution">
    <text evidence="4">The sequence shown here is derived from an EMBL/GenBank/DDBJ whole genome shotgun (WGS) entry which is preliminary data.</text>
</comment>
<organism evidence="4 5">
    <name type="scientific">Candidatus Woesebacteria bacterium RIFCSPHIGHO2_01_FULL_41_10</name>
    <dbReference type="NCBI Taxonomy" id="1802500"/>
    <lineage>
        <taxon>Bacteria</taxon>
        <taxon>Candidatus Woeseibacteriota</taxon>
    </lineage>
</organism>
<accession>A0A1F7YMH1</accession>